<accession>A0A2A6BQR6</accession>
<protein>
    <submittedName>
        <fullName evidence="1">Uncharacterized protein</fullName>
    </submittedName>
</protein>
<dbReference type="EnsemblMetazoa" id="PPA33741.1">
    <property type="protein sequence ID" value="PPA33741.1"/>
    <property type="gene ID" value="WBGene00272110"/>
</dbReference>
<dbReference type="AlphaFoldDB" id="A0A2A6BQR6"/>
<organism evidence="1 2">
    <name type="scientific">Pristionchus pacificus</name>
    <name type="common">Parasitic nematode worm</name>
    <dbReference type="NCBI Taxonomy" id="54126"/>
    <lineage>
        <taxon>Eukaryota</taxon>
        <taxon>Metazoa</taxon>
        <taxon>Ecdysozoa</taxon>
        <taxon>Nematoda</taxon>
        <taxon>Chromadorea</taxon>
        <taxon>Rhabditida</taxon>
        <taxon>Rhabditina</taxon>
        <taxon>Diplogasteromorpha</taxon>
        <taxon>Diplogasteroidea</taxon>
        <taxon>Neodiplogasteridae</taxon>
        <taxon>Pristionchus</taxon>
    </lineage>
</organism>
<evidence type="ECO:0000313" key="2">
    <source>
        <dbReference type="Proteomes" id="UP000005239"/>
    </source>
</evidence>
<gene>
    <name evidence="1" type="primary">WBGene00272110</name>
</gene>
<reference evidence="1" key="2">
    <citation type="submission" date="2022-06" db="UniProtKB">
        <authorList>
            <consortium name="EnsemblMetazoa"/>
        </authorList>
    </citation>
    <scope>IDENTIFICATION</scope>
    <source>
        <strain evidence="1">PS312</strain>
    </source>
</reference>
<dbReference type="SUPFAM" id="SSF143990">
    <property type="entry name" value="YbiA-like"/>
    <property type="match status" value="1"/>
</dbReference>
<dbReference type="InterPro" id="IPR037238">
    <property type="entry name" value="YbiA-like_sf"/>
</dbReference>
<dbReference type="Proteomes" id="UP000005239">
    <property type="component" value="Unassembled WGS sequence"/>
</dbReference>
<proteinExistence type="predicted"/>
<accession>A0A8R1YQE5</accession>
<evidence type="ECO:0000313" key="1">
    <source>
        <dbReference type="EnsemblMetazoa" id="PPA33741.1"/>
    </source>
</evidence>
<sequence>MLCAPIPFKSEVFSSVYHFRLANMTCIEGFEERRLREIETLIVGNFIKFAHYPELREILLSTEDAEIIACGDDEKHYNGDSCGQEIYDFNPNQEISSEKNKLGKALMIIRSFFMKKSDNGVRSVIMRGLAYS</sequence>
<dbReference type="Gene3D" id="1.10.357.40">
    <property type="entry name" value="YbiA-like"/>
    <property type="match status" value="1"/>
</dbReference>
<name>A0A2A6BQR6_PRIPA</name>
<reference evidence="2" key="1">
    <citation type="journal article" date="2008" name="Nat. Genet.">
        <title>The Pristionchus pacificus genome provides a unique perspective on nematode lifestyle and parasitism.</title>
        <authorList>
            <person name="Dieterich C."/>
            <person name="Clifton S.W."/>
            <person name="Schuster L.N."/>
            <person name="Chinwalla A."/>
            <person name="Delehaunty K."/>
            <person name="Dinkelacker I."/>
            <person name="Fulton L."/>
            <person name="Fulton R."/>
            <person name="Godfrey J."/>
            <person name="Minx P."/>
            <person name="Mitreva M."/>
            <person name="Roeseler W."/>
            <person name="Tian H."/>
            <person name="Witte H."/>
            <person name="Yang S.P."/>
            <person name="Wilson R.K."/>
            <person name="Sommer R.J."/>
        </authorList>
    </citation>
    <scope>NUCLEOTIDE SEQUENCE [LARGE SCALE GENOMIC DNA]</scope>
    <source>
        <strain evidence="2">PS312</strain>
    </source>
</reference>
<keyword evidence="2" id="KW-1185">Reference proteome</keyword>